<protein>
    <submittedName>
        <fullName evidence="1">Uncharacterized protein</fullName>
    </submittedName>
</protein>
<gene>
    <name evidence="1" type="ORF">ACFPN2_26345</name>
</gene>
<dbReference type="Proteomes" id="UP001595904">
    <property type="component" value="Unassembled WGS sequence"/>
</dbReference>
<keyword evidence="2" id="KW-1185">Reference proteome</keyword>
<reference evidence="2" key="1">
    <citation type="journal article" date="2019" name="Int. J. Syst. Evol. Microbiol.">
        <title>The Global Catalogue of Microorganisms (GCM) 10K type strain sequencing project: providing services to taxonomists for standard genome sequencing and annotation.</title>
        <authorList>
            <consortium name="The Broad Institute Genomics Platform"/>
            <consortium name="The Broad Institute Genome Sequencing Center for Infectious Disease"/>
            <person name="Wu L."/>
            <person name="Ma J."/>
        </authorList>
    </citation>
    <scope>NUCLEOTIDE SEQUENCE [LARGE SCALE GENOMIC DNA]</scope>
    <source>
        <strain evidence="2">CGMCC 1.10759</strain>
    </source>
</reference>
<proteinExistence type="predicted"/>
<organism evidence="1 2">
    <name type="scientific">Steroidobacter flavus</name>
    <dbReference type="NCBI Taxonomy" id="1842136"/>
    <lineage>
        <taxon>Bacteria</taxon>
        <taxon>Pseudomonadati</taxon>
        <taxon>Pseudomonadota</taxon>
        <taxon>Gammaproteobacteria</taxon>
        <taxon>Steroidobacterales</taxon>
        <taxon>Steroidobacteraceae</taxon>
        <taxon>Steroidobacter</taxon>
    </lineage>
</organism>
<name>A0ABV8SZW8_9GAMM</name>
<evidence type="ECO:0000313" key="1">
    <source>
        <dbReference type="EMBL" id="MFC4312632.1"/>
    </source>
</evidence>
<sequence length="45" mass="4895">MIVTPPTGKEEDWAVLAEKAVAVYGNGNASTWQIESNRILIDYGS</sequence>
<comment type="caution">
    <text evidence="1">The sequence shown here is derived from an EMBL/GenBank/DDBJ whole genome shotgun (WGS) entry which is preliminary data.</text>
</comment>
<accession>A0ABV8SZW8</accession>
<dbReference type="EMBL" id="JBHSDU010000014">
    <property type="protein sequence ID" value="MFC4312632.1"/>
    <property type="molecule type" value="Genomic_DNA"/>
</dbReference>
<evidence type="ECO:0000313" key="2">
    <source>
        <dbReference type="Proteomes" id="UP001595904"/>
    </source>
</evidence>